<sequence>MTVKSYQVVIGEYHNSKYYGRFYKKPRGVLIGNSSTIRPTLAQELKVAETALKPVNRGVRFNVHCANFAIHQAFAINEKISVEGYWHGRVDGEIQSLLRKSYGFVGKKTTDRTEGYSLFLNGAPQDFARFIRNHLQSNGTVNYWLGESEADAHPRIFFDLKNSGGIKLTKIPFELSLYELMLVDD</sequence>
<evidence type="ECO:0000313" key="2">
    <source>
        <dbReference type="Proteomes" id="UP000178417"/>
    </source>
</evidence>
<name>A0A1F4SSX8_UNCSA</name>
<gene>
    <name evidence="1" type="ORF">A2310_02920</name>
</gene>
<comment type="caution">
    <text evidence="1">The sequence shown here is derived from an EMBL/GenBank/DDBJ whole genome shotgun (WGS) entry which is preliminary data.</text>
</comment>
<proteinExistence type="predicted"/>
<evidence type="ECO:0000313" key="1">
    <source>
        <dbReference type="EMBL" id="OGC23536.1"/>
    </source>
</evidence>
<dbReference type="Proteomes" id="UP000178417">
    <property type="component" value="Unassembled WGS sequence"/>
</dbReference>
<protein>
    <submittedName>
        <fullName evidence="1">Uncharacterized protein</fullName>
    </submittedName>
</protein>
<reference evidence="1 2" key="1">
    <citation type="journal article" date="2016" name="Nat. Commun.">
        <title>Thousands of microbial genomes shed light on interconnected biogeochemical processes in an aquifer system.</title>
        <authorList>
            <person name="Anantharaman K."/>
            <person name="Brown C.T."/>
            <person name="Hug L.A."/>
            <person name="Sharon I."/>
            <person name="Castelle C.J."/>
            <person name="Probst A.J."/>
            <person name="Thomas B.C."/>
            <person name="Singh A."/>
            <person name="Wilkins M.J."/>
            <person name="Karaoz U."/>
            <person name="Brodie E.L."/>
            <person name="Williams K.H."/>
            <person name="Hubbard S.S."/>
            <person name="Banfield J.F."/>
        </authorList>
    </citation>
    <scope>NUCLEOTIDE SEQUENCE [LARGE SCALE GENOMIC DNA]</scope>
</reference>
<dbReference type="STRING" id="1802579.A2310_02920"/>
<accession>A0A1F4SSX8</accession>
<dbReference type="AlphaFoldDB" id="A0A1F4SSX8"/>
<dbReference type="EMBL" id="MEUB01000017">
    <property type="protein sequence ID" value="OGC23536.1"/>
    <property type="molecule type" value="Genomic_DNA"/>
</dbReference>
<organism evidence="1 2">
    <name type="scientific">candidate division WOR-1 bacterium RIFOXYB2_FULL_37_13</name>
    <dbReference type="NCBI Taxonomy" id="1802579"/>
    <lineage>
        <taxon>Bacteria</taxon>
        <taxon>Bacillati</taxon>
        <taxon>Saganbacteria</taxon>
    </lineage>
</organism>